<keyword evidence="8" id="KW-0234">DNA repair</keyword>
<keyword evidence="6" id="KW-0378">Hydrolase</keyword>
<dbReference type="InterPro" id="IPR036691">
    <property type="entry name" value="Endo/exonu/phosph_ase_sf"/>
</dbReference>
<evidence type="ECO:0000256" key="5">
    <source>
        <dbReference type="ARBA" id="ARBA00022763"/>
    </source>
</evidence>
<protein>
    <submittedName>
        <fullName evidence="11">Endonuclease/exonuclease/phosphatase family protein</fullName>
    </submittedName>
</protein>
<feature type="transmembrane region" description="Helical" evidence="9">
    <location>
        <begin position="93"/>
        <end position="113"/>
    </location>
</feature>
<dbReference type="RefSeq" id="WP_311573108.1">
    <property type="nucleotide sequence ID" value="NZ_JAVRFH010000013.1"/>
</dbReference>
<evidence type="ECO:0000313" key="11">
    <source>
        <dbReference type="EMBL" id="MDT0611604.1"/>
    </source>
</evidence>
<evidence type="ECO:0000259" key="10">
    <source>
        <dbReference type="Pfam" id="PF03372"/>
    </source>
</evidence>
<accession>A0ABU3AN36</accession>
<evidence type="ECO:0000313" key="12">
    <source>
        <dbReference type="Proteomes" id="UP001180724"/>
    </source>
</evidence>
<keyword evidence="9" id="KW-0812">Transmembrane</keyword>
<evidence type="ECO:0000256" key="8">
    <source>
        <dbReference type="ARBA" id="ARBA00023204"/>
    </source>
</evidence>
<sequence>MIRTLPRRSAPTDPPPRPGPLRVVLRRWLPLSWRRGRVVAALAVAVALGMLLLPHLPNRFGNLGSLAQTLLPWTGVAVPVLLLFALARRSAAAVTAVTLPALVWLSLHGHALLDKQRGGGDLTLVSHNVDSANPDPAGTARRLAEAGADVIALEELSPPATPHYERALAAAYPHHAVMGTVGVWSKVPISDTRAVPIMPWPRALRTTLHTPKGPVAVYVAHLASVRVHPSRGFTTERRNEAADRLAHALRTEPLARTVLVGDLNGSVDDRALTSVTSGLRSAQDAAGDGFGFSWPAAFPAVRIDHILSRHLPATRSWTLPATGSDHLPVAASFAL</sequence>
<dbReference type="SUPFAM" id="SSF56219">
    <property type="entry name" value="DNase I-like"/>
    <property type="match status" value="1"/>
</dbReference>
<evidence type="ECO:0000256" key="9">
    <source>
        <dbReference type="SAM" id="Phobius"/>
    </source>
</evidence>
<feature type="transmembrane region" description="Helical" evidence="9">
    <location>
        <begin position="66"/>
        <end position="86"/>
    </location>
</feature>
<name>A0ABU3AN36_9ACTN</name>
<dbReference type="PANTHER" id="PTHR15822">
    <property type="entry name" value="TRAF AND TNF RECEPTOR-ASSOCIATED PROTEIN"/>
    <property type="match status" value="1"/>
</dbReference>
<dbReference type="GO" id="GO:0004519">
    <property type="term" value="F:endonuclease activity"/>
    <property type="evidence" value="ECO:0007669"/>
    <property type="project" value="UniProtKB-KW"/>
</dbReference>
<dbReference type="PANTHER" id="PTHR15822:SF4">
    <property type="entry name" value="TYROSYL-DNA PHOSPHODIESTERASE 2"/>
    <property type="match status" value="1"/>
</dbReference>
<proteinExistence type="predicted"/>
<evidence type="ECO:0000256" key="6">
    <source>
        <dbReference type="ARBA" id="ARBA00022801"/>
    </source>
</evidence>
<feature type="domain" description="Endonuclease/exonuclease/phosphatase" evidence="10">
    <location>
        <begin position="125"/>
        <end position="326"/>
    </location>
</feature>
<evidence type="ECO:0000256" key="1">
    <source>
        <dbReference type="ARBA" id="ARBA00001936"/>
    </source>
</evidence>
<evidence type="ECO:0000256" key="3">
    <source>
        <dbReference type="ARBA" id="ARBA00022722"/>
    </source>
</evidence>
<evidence type="ECO:0000256" key="7">
    <source>
        <dbReference type="ARBA" id="ARBA00022842"/>
    </source>
</evidence>
<gene>
    <name evidence="11" type="ORF">RM812_15390</name>
</gene>
<keyword evidence="3" id="KW-0540">Nuclease</keyword>
<evidence type="ECO:0000256" key="4">
    <source>
        <dbReference type="ARBA" id="ARBA00022723"/>
    </source>
</evidence>
<dbReference type="InterPro" id="IPR051547">
    <property type="entry name" value="TDP2-like"/>
</dbReference>
<comment type="caution">
    <text evidence="11">The sequence shown here is derived from an EMBL/GenBank/DDBJ whole genome shotgun (WGS) entry which is preliminary data.</text>
</comment>
<comment type="cofactor">
    <cofactor evidence="1">
        <name>Mn(2+)</name>
        <dbReference type="ChEBI" id="CHEBI:29035"/>
    </cofactor>
</comment>
<keyword evidence="5" id="KW-0227">DNA damage</keyword>
<dbReference type="Proteomes" id="UP001180724">
    <property type="component" value="Unassembled WGS sequence"/>
</dbReference>
<keyword evidence="7" id="KW-0460">Magnesium</keyword>
<keyword evidence="9" id="KW-0472">Membrane</keyword>
<evidence type="ECO:0000256" key="2">
    <source>
        <dbReference type="ARBA" id="ARBA00001946"/>
    </source>
</evidence>
<dbReference type="InterPro" id="IPR005135">
    <property type="entry name" value="Endo/exonuclease/phosphatase"/>
</dbReference>
<reference evidence="11" key="1">
    <citation type="submission" date="2024-05" db="EMBL/GenBank/DDBJ databases">
        <title>30 novel species of actinomycetes from the DSMZ collection.</title>
        <authorList>
            <person name="Nouioui I."/>
        </authorList>
    </citation>
    <scope>NUCLEOTIDE SEQUENCE</scope>
    <source>
        <strain evidence="11">DSM 40712</strain>
    </source>
</reference>
<dbReference type="Gene3D" id="3.60.10.10">
    <property type="entry name" value="Endonuclease/exonuclease/phosphatase"/>
    <property type="match status" value="1"/>
</dbReference>
<feature type="transmembrane region" description="Helical" evidence="9">
    <location>
        <begin position="36"/>
        <end position="54"/>
    </location>
</feature>
<comment type="cofactor">
    <cofactor evidence="2">
        <name>Mg(2+)</name>
        <dbReference type="ChEBI" id="CHEBI:18420"/>
    </cofactor>
</comment>
<organism evidence="11 12">
    <name type="scientific">Streptomyces lancefieldiae</name>
    <dbReference type="NCBI Taxonomy" id="3075520"/>
    <lineage>
        <taxon>Bacteria</taxon>
        <taxon>Bacillati</taxon>
        <taxon>Actinomycetota</taxon>
        <taxon>Actinomycetes</taxon>
        <taxon>Kitasatosporales</taxon>
        <taxon>Streptomycetaceae</taxon>
        <taxon>Streptomyces</taxon>
    </lineage>
</organism>
<keyword evidence="4" id="KW-0479">Metal-binding</keyword>
<keyword evidence="11" id="KW-0255">Endonuclease</keyword>
<keyword evidence="12" id="KW-1185">Reference proteome</keyword>
<keyword evidence="9" id="KW-1133">Transmembrane helix</keyword>
<dbReference type="Pfam" id="PF03372">
    <property type="entry name" value="Exo_endo_phos"/>
    <property type="match status" value="1"/>
</dbReference>
<dbReference type="EMBL" id="JAVRFH010000013">
    <property type="protein sequence ID" value="MDT0611604.1"/>
    <property type="molecule type" value="Genomic_DNA"/>
</dbReference>